<keyword evidence="4 7" id="KW-1133">Transmembrane helix</keyword>
<dbReference type="InterPro" id="IPR050790">
    <property type="entry name" value="ExbB/TolQ_transport"/>
</dbReference>
<dbReference type="Pfam" id="PF01618">
    <property type="entry name" value="MotA_ExbB"/>
    <property type="match status" value="1"/>
</dbReference>
<protein>
    <recommendedName>
        <fullName evidence="8">MotA/TolQ/ExbB proton channel domain-containing protein</fullName>
    </recommendedName>
</protein>
<proteinExistence type="inferred from homology"/>
<dbReference type="PANTHER" id="PTHR30625">
    <property type="entry name" value="PROTEIN TOLQ"/>
    <property type="match status" value="1"/>
</dbReference>
<name>A0A0A6PKQ4_9GAMM</name>
<evidence type="ECO:0000256" key="7">
    <source>
        <dbReference type="SAM" id="Phobius"/>
    </source>
</evidence>
<feature type="domain" description="MotA/TolQ/ExbB proton channel" evidence="8">
    <location>
        <begin position="127"/>
        <end position="228"/>
    </location>
</feature>
<evidence type="ECO:0000256" key="1">
    <source>
        <dbReference type="ARBA" id="ARBA00004651"/>
    </source>
</evidence>
<gene>
    <name evidence="9" type="ORF">PN36_06220</name>
</gene>
<keyword evidence="6" id="KW-0653">Protein transport</keyword>
<feature type="transmembrane region" description="Helical" evidence="7">
    <location>
        <begin position="192"/>
        <end position="218"/>
    </location>
</feature>
<keyword evidence="2" id="KW-1003">Cell membrane</keyword>
<comment type="caution">
    <text evidence="9">The sequence shown here is derived from an EMBL/GenBank/DDBJ whole genome shotgun (WGS) entry which is preliminary data.</text>
</comment>
<evidence type="ECO:0000313" key="9">
    <source>
        <dbReference type="EMBL" id="KHD11198.1"/>
    </source>
</evidence>
<evidence type="ECO:0000256" key="2">
    <source>
        <dbReference type="ARBA" id="ARBA00022475"/>
    </source>
</evidence>
<evidence type="ECO:0000256" key="4">
    <source>
        <dbReference type="ARBA" id="ARBA00022989"/>
    </source>
</evidence>
<reference evidence="9 10" key="1">
    <citation type="journal article" date="2016" name="Front. Microbiol.">
        <title>Single-Cell (Meta-)Genomics of a Dimorphic Candidatus Thiomargarita nelsonii Reveals Genomic Plasticity.</title>
        <authorList>
            <person name="Flood B.E."/>
            <person name="Fliss P."/>
            <person name="Jones D.S."/>
            <person name="Dick G.J."/>
            <person name="Jain S."/>
            <person name="Kaster A.K."/>
            <person name="Winkel M."/>
            <person name="Mussmann M."/>
            <person name="Bailey J."/>
        </authorList>
    </citation>
    <scope>NUCLEOTIDE SEQUENCE [LARGE SCALE GENOMIC DNA]</scope>
    <source>
        <strain evidence="9">Hydrate Ridge</strain>
    </source>
</reference>
<dbReference type="InterPro" id="IPR002898">
    <property type="entry name" value="MotA_ExbB_proton_chnl"/>
</dbReference>
<evidence type="ECO:0000259" key="8">
    <source>
        <dbReference type="Pfam" id="PF01618"/>
    </source>
</evidence>
<dbReference type="EMBL" id="JSZA02000018">
    <property type="protein sequence ID" value="KHD11198.1"/>
    <property type="molecule type" value="Genomic_DNA"/>
</dbReference>
<keyword evidence="6" id="KW-0813">Transport</keyword>
<keyword evidence="3 7" id="KW-0812">Transmembrane</keyword>
<dbReference type="Proteomes" id="UP000030428">
    <property type="component" value="Unassembled WGS sequence"/>
</dbReference>
<dbReference type="GO" id="GO:0005886">
    <property type="term" value="C:plasma membrane"/>
    <property type="evidence" value="ECO:0007669"/>
    <property type="project" value="UniProtKB-SubCell"/>
</dbReference>
<dbReference type="AlphaFoldDB" id="A0A0A6PKQ4"/>
<dbReference type="GO" id="GO:0017038">
    <property type="term" value="P:protein import"/>
    <property type="evidence" value="ECO:0007669"/>
    <property type="project" value="TreeGrafter"/>
</dbReference>
<keyword evidence="5 7" id="KW-0472">Membrane</keyword>
<sequence length="248" mass="28071">MNNLSRPVVALIFMGVAIVIITILTFALPEKMAEIVLDHNSEIFLYPFTIQNAMLVLFFVGLGELFVRWQDSLQEFAYLKKGYLPEDDRTVLQAHDLATYVARLKGDTKHRSGFLPKMIFRCILQFQATRSVEQANEIMNSMVDIFFHQIEMKYNILRYIAWVIPTFGFIGTIVGIAAALKAVDPANLDLLAITASLAVAFNTTLIALLLSAVLVFFIHIIQEMEERSLNESVNYCLANLINRLYVAD</sequence>
<feature type="transmembrane region" description="Helical" evidence="7">
    <location>
        <begin position="7"/>
        <end position="28"/>
    </location>
</feature>
<evidence type="ECO:0000256" key="6">
    <source>
        <dbReference type="RuleBase" id="RU004057"/>
    </source>
</evidence>
<comment type="subcellular location">
    <subcellularLocation>
        <location evidence="1">Cell membrane</location>
        <topology evidence="1">Multi-pass membrane protein</topology>
    </subcellularLocation>
    <subcellularLocation>
        <location evidence="6">Membrane</location>
        <topology evidence="6">Multi-pass membrane protein</topology>
    </subcellularLocation>
</comment>
<evidence type="ECO:0000256" key="3">
    <source>
        <dbReference type="ARBA" id="ARBA00022692"/>
    </source>
</evidence>
<feature type="transmembrane region" description="Helical" evidence="7">
    <location>
        <begin position="48"/>
        <end position="67"/>
    </location>
</feature>
<feature type="transmembrane region" description="Helical" evidence="7">
    <location>
        <begin position="159"/>
        <end position="180"/>
    </location>
</feature>
<keyword evidence="10" id="KW-1185">Reference proteome</keyword>
<accession>A0A0A6PKQ4</accession>
<organism evidence="9 10">
    <name type="scientific">Candidatus Thiomargarita nelsonii</name>
    <dbReference type="NCBI Taxonomy" id="1003181"/>
    <lineage>
        <taxon>Bacteria</taxon>
        <taxon>Pseudomonadati</taxon>
        <taxon>Pseudomonadota</taxon>
        <taxon>Gammaproteobacteria</taxon>
        <taxon>Thiotrichales</taxon>
        <taxon>Thiotrichaceae</taxon>
        <taxon>Thiomargarita</taxon>
    </lineage>
</organism>
<evidence type="ECO:0000313" key="10">
    <source>
        <dbReference type="Proteomes" id="UP000030428"/>
    </source>
</evidence>
<comment type="similarity">
    <text evidence="6">Belongs to the exbB/tolQ family.</text>
</comment>
<evidence type="ECO:0000256" key="5">
    <source>
        <dbReference type="ARBA" id="ARBA00023136"/>
    </source>
</evidence>
<dbReference type="PANTHER" id="PTHR30625:SF11">
    <property type="entry name" value="MOTA_TOLQ_EXBB PROTON CHANNEL DOMAIN-CONTAINING PROTEIN"/>
    <property type="match status" value="1"/>
</dbReference>